<dbReference type="InterPro" id="IPR043128">
    <property type="entry name" value="Rev_trsase/Diguanyl_cyclase"/>
</dbReference>
<dbReference type="AlphaFoldDB" id="A0A1B6M7K2"/>
<accession>A0A1B6M7K2</accession>
<reference evidence="1" key="1">
    <citation type="submission" date="2015-11" db="EMBL/GenBank/DDBJ databases">
        <title>De novo transcriptome assembly of four potential Pierce s Disease insect vectors from Arizona vineyards.</title>
        <authorList>
            <person name="Tassone E.E."/>
        </authorList>
    </citation>
    <scope>NUCLEOTIDE SEQUENCE</scope>
</reference>
<evidence type="ECO:0008006" key="2">
    <source>
        <dbReference type="Google" id="ProtNLM"/>
    </source>
</evidence>
<feature type="non-terminal residue" evidence="1">
    <location>
        <position position="1"/>
    </location>
</feature>
<feature type="non-terminal residue" evidence="1">
    <location>
        <position position="428"/>
    </location>
</feature>
<organism evidence="1">
    <name type="scientific">Graphocephala atropunctata</name>
    <dbReference type="NCBI Taxonomy" id="36148"/>
    <lineage>
        <taxon>Eukaryota</taxon>
        <taxon>Metazoa</taxon>
        <taxon>Ecdysozoa</taxon>
        <taxon>Arthropoda</taxon>
        <taxon>Hexapoda</taxon>
        <taxon>Insecta</taxon>
        <taxon>Pterygota</taxon>
        <taxon>Neoptera</taxon>
        <taxon>Paraneoptera</taxon>
        <taxon>Hemiptera</taxon>
        <taxon>Auchenorrhyncha</taxon>
        <taxon>Membracoidea</taxon>
        <taxon>Cicadellidae</taxon>
        <taxon>Cicadellinae</taxon>
        <taxon>Cicadellini</taxon>
        <taxon>Graphocephala</taxon>
    </lineage>
</organism>
<dbReference type="PANTHER" id="PTHR47331:SF4">
    <property type="entry name" value="PEPTIDASE S1 DOMAIN-CONTAINING PROTEIN"/>
    <property type="match status" value="1"/>
</dbReference>
<dbReference type="InterPro" id="IPR043502">
    <property type="entry name" value="DNA/RNA_pol_sf"/>
</dbReference>
<dbReference type="Gene3D" id="3.30.70.270">
    <property type="match status" value="1"/>
</dbReference>
<dbReference type="EMBL" id="GEBQ01008079">
    <property type="protein sequence ID" value="JAT31898.1"/>
    <property type="molecule type" value="Transcribed_RNA"/>
</dbReference>
<sequence length="428" mass="48432">LSFTPSAYIIPHHCVRKDESSTTKLRTVSNASFKPNETSTSLNDILHSGPTLQKDIAEIITNFRLKSIVVCADIKQMYRNVEVAQEHRKLQHIFYRSDPDGPIDEYELNVLTYRVTSSAFLAQRVLLQLVNDEGQNYPLASNAIANQTFVDDICVSVDTTAQALRLQQELTELLKLGGFELHKWASNSQTVLQNVPLDHREQPLHIHSNDEHAMKVLGLQYNPENDTFSYTIRLNPIAYTKRSMLSEMSKIYDILGWITPSTFYVKHLMQSLWLLGLGWDDPLPSEICSKWTNFISTLPQFSDLKISRHIPISSANFIQIIGFCDASEKGYAANLYVRTENDDGVRIQLLKAKSKVAPLKVISVPRLELCAAQLLTQLLTSTKNVVNTIQPQNIILFSDSSVVLSWLSIPPYKLKTFVANRVVDILEE</sequence>
<dbReference type="SUPFAM" id="SSF56672">
    <property type="entry name" value="DNA/RNA polymerases"/>
    <property type="match status" value="1"/>
</dbReference>
<gene>
    <name evidence="1" type="ORF">g.13754</name>
</gene>
<evidence type="ECO:0000313" key="1">
    <source>
        <dbReference type="EMBL" id="JAT31898.1"/>
    </source>
</evidence>
<dbReference type="Pfam" id="PF05380">
    <property type="entry name" value="Peptidase_A17"/>
    <property type="match status" value="1"/>
</dbReference>
<dbReference type="PANTHER" id="PTHR47331">
    <property type="entry name" value="PHD-TYPE DOMAIN-CONTAINING PROTEIN"/>
    <property type="match status" value="1"/>
</dbReference>
<dbReference type="Gene3D" id="3.10.10.10">
    <property type="entry name" value="HIV Type 1 Reverse Transcriptase, subunit A, domain 1"/>
    <property type="match status" value="1"/>
</dbReference>
<name>A0A1B6M7K2_9HEMI</name>
<dbReference type="InterPro" id="IPR008042">
    <property type="entry name" value="Retrotrans_Pao"/>
</dbReference>
<dbReference type="GO" id="GO:0071897">
    <property type="term" value="P:DNA biosynthetic process"/>
    <property type="evidence" value="ECO:0007669"/>
    <property type="project" value="UniProtKB-ARBA"/>
</dbReference>
<proteinExistence type="predicted"/>
<protein>
    <recommendedName>
        <fullName evidence="2">Reverse transcriptase domain-containing protein</fullName>
    </recommendedName>
</protein>